<gene>
    <name evidence="4" type="ORF">ONE63_011065</name>
</gene>
<evidence type="ECO:0008006" key="6">
    <source>
        <dbReference type="Google" id="ProtNLM"/>
    </source>
</evidence>
<accession>A0AAV7XFX3</accession>
<dbReference type="InterPro" id="IPR047187">
    <property type="entry name" value="SF1_C_Upf1"/>
</dbReference>
<dbReference type="Proteomes" id="UP001075354">
    <property type="component" value="Chromosome 9"/>
</dbReference>
<reference evidence="4" key="1">
    <citation type="submission" date="2022-12" db="EMBL/GenBank/DDBJ databases">
        <title>Chromosome-level genome assembly of the bean flower thrips Megalurothrips usitatus.</title>
        <authorList>
            <person name="Ma L."/>
            <person name="Liu Q."/>
            <person name="Li H."/>
            <person name="Cai W."/>
        </authorList>
    </citation>
    <scope>NUCLEOTIDE SEQUENCE</scope>
    <source>
        <strain evidence="4">Cailab_2022a</strain>
    </source>
</reference>
<dbReference type="InterPro" id="IPR041679">
    <property type="entry name" value="DNA2/NAM7-like_C"/>
</dbReference>
<dbReference type="Pfam" id="PF13086">
    <property type="entry name" value="AAA_11"/>
    <property type="match status" value="2"/>
</dbReference>
<dbReference type="InterPro" id="IPR057373">
    <property type="entry name" value="ZNFX1"/>
</dbReference>
<dbReference type="Pfam" id="PF13087">
    <property type="entry name" value="AAA_12"/>
    <property type="match status" value="1"/>
</dbReference>
<dbReference type="CDD" id="cd17936">
    <property type="entry name" value="EEXXEc_NFX1"/>
    <property type="match status" value="1"/>
</dbReference>
<evidence type="ECO:0000259" key="3">
    <source>
        <dbReference type="Pfam" id="PF25396"/>
    </source>
</evidence>
<organism evidence="4 5">
    <name type="scientific">Megalurothrips usitatus</name>
    <name type="common">bean blossom thrips</name>
    <dbReference type="NCBI Taxonomy" id="439358"/>
    <lineage>
        <taxon>Eukaryota</taxon>
        <taxon>Metazoa</taxon>
        <taxon>Ecdysozoa</taxon>
        <taxon>Arthropoda</taxon>
        <taxon>Hexapoda</taxon>
        <taxon>Insecta</taxon>
        <taxon>Pterygota</taxon>
        <taxon>Neoptera</taxon>
        <taxon>Paraneoptera</taxon>
        <taxon>Thysanoptera</taxon>
        <taxon>Terebrantia</taxon>
        <taxon>Thripoidea</taxon>
        <taxon>Thripidae</taxon>
        <taxon>Megalurothrips</taxon>
    </lineage>
</organism>
<dbReference type="Pfam" id="PF25396">
    <property type="entry name" value="ZNFX1"/>
    <property type="match status" value="1"/>
</dbReference>
<dbReference type="GO" id="GO:0004386">
    <property type="term" value="F:helicase activity"/>
    <property type="evidence" value="ECO:0007669"/>
    <property type="project" value="InterPro"/>
</dbReference>
<dbReference type="InterPro" id="IPR045055">
    <property type="entry name" value="DNA2/NAM7-like"/>
</dbReference>
<dbReference type="CDD" id="cd18808">
    <property type="entry name" value="SF1_C_Upf1"/>
    <property type="match status" value="1"/>
</dbReference>
<feature type="domain" description="ZNFX1" evidence="3">
    <location>
        <begin position="103"/>
        <end position="163"/>
    </location>
</feature>
<keyword evidence="5" id="KW-1185">Reference proteome</keyword>
<dbReference type="Gene3D" id="3.40.50.300">
    <property type="entry name" value="P-loop containing nucleotide triphosphate hydrolases"/>
    <property type="match status" value="2"/>
</dbReference>
<sequence length="810" mass="90256">MSVYPERGRGFLPTHAALAPDRPKPKLDPILARGAYPGYNELLQTHVDLLEEDFVLALREQLEELRRNPRLLEGGRCYNVTGVCVRNRERGGRASMDMEDGIEFAFNAAQYRHVKWDEDSRFLTGNLVLITQNGLKDFVFGVVHDSGPRLLRNGRVVVKLVDGVGCDGNFLQLEHRPFLHKAYTLVESDTFYFPYLHVTNALRKDMRDPLRTLAFESEIVAGVMPSKRPRWYAAFMANASEGETCGAELLDKFRQELNPSQMAALEGVLARRVALVQGPPGTGKTFLGCKLAQYFVELKKDRRFRYTLSGPILVVTTTNHAVHEFLSRCTSFTDKIVHGYSDHHAQTSYGQLQERYDACSRSSRRSELMKSADILAMTTTRAAFMRPTLDKLGVKIVIVEEACEAPEGYIMACIPQNAEHLIQIGDHKQLRPNISFQPLAASHHLDLSLFERLINNGAECPMLNEQRRMRPEIADLVRGIYPDLEDHHTTRQRPPVPGVDLAVPVFLMNHSVPETPDGKGFSNSWEAEMAAELAHYMLLRGLPAEHLTVLTTYRRQLSLILSHMRLKGEDTSRVRVTTVDNFQGEENHVIILSLVRSNDAGSIGFLKLENRACVALSRARDGFFILGNLKCMAASGTPVWLRVRSVLTAAGRAGSSLPLVCPHGLKQVAAAPADVRVAQTGCAVCEVHTARVKAKKAVELVTVGLEEVEEDVRYLDEELLNVKLPVQQRADLTAKKTAAVNRRKRLLDDLAAWEDMEGKARVACERVDGLFRSGKVDVCGDTVASLEAKLRAAGTVDELGTLLKSIKLKN</sequence>
<dbReference type="InterPro" id="IPR041677">
    <property type="entry name" value="DNA2/NAM7_AAA_11"/>
</dbReference>
<proteinExistence type="predicted"/>
<dbReference type="GO" id="GO:0031048">
    <property type="term" value="P:regulatory ncRNA-mediated heterochromatin formation"/>
    <property type="evidence" value="ECO:0007669"/>
    <property type="project" value="TreeGrafter"/>
</dbReference>
<dbReference type="GO" id="GO:0031380">
    <property type="term" value="C:nuclear RNA-directed RNA polymerase complex"/>
    <property type="evidence" value="ECO:0007669"/>
    <property type="project" value="TreeGrafter"/>
</dbReference>
<dbReference type="SUPFAM" id="SSF52540">
    <property type="entry name" value="P-loop containing nucleoside triphosphate hydrolases"/>
    <property type="match status" value="1"/>
</dbReference>
<dbReference type="EMBL" id="JAPTSV010000009">
    <property type="protein sequence ID" value="KAJ1524579.1"/>
    <property type="molecule type" value="Genomic_DNA"/>
</dbReference>
<comment type="caution">
    <text evidence="4">The sequence shown here is derived from an EMBL/GenBank/DDBJ whole genome shotgun (WGS) entry which is preliminary data.</text>
</comment>
<feature type="domain" description="DNA2/NAM7 helicase helicase" evidence="1">
    <location>
        <begin position="256"/>
        <end position="331"/>
    </location>
</feature>
<dbReference type="AlphaFoldDB" id="A0AAV7XFX3"/>
<evidence type="ECO:0000259" key="2">
    <source>
        <dbReference type="Pfam" id="PF13087"/>
    </source>
</evidence>
<evidence type="ECO:0000313" key="4">
    <source>
        <dbReference type="EMBL" id="KAJ1524579.1"/>
    </source>
</evidence>
<dbReference type="InterPro" id="IPR027417">
    <property type="entry name" value="P-loop_NTPase"/>
</dbReference>
<feature type="domain" description="DNA2/NAM7 helicase-like C-terminal" evidence="2">
    <location>
        <begin position="445"/>
        <end position="629"/>
    </location>
</feature>
<evidence type="ECO:0000259" key="1">
    <source>
        <dbReference type="Pfam" id="PF13086"/>
    </source>
</evidence>
<feature type="domain" description="DNA2/NAM7 helicase helicase" evidence="1">
    <location>
        <begin position="349"/>
        <end position="433"/>
    </location>
</feature>
<protein>
    <recommendedName>
        <fullName evidence="6">NFX1-type zinc finger-containing protein 1-like</fullName>
    </recommendedName>
</protein>
<evidence type="ECO:0000313" key="5">
    <source>
        <dbReference type="Proteomes" id="UP001075354"/>
    </source>
</evidence>
<dbReference type="PANTHER" id="PTHR10887">
    <property type="entry name" value="DNA2/NAM7 HELICASE FAMILY"/>
    <property type="match status" value="1"/>
</dbReference>
<name>A0AAV7XFX3_9NEOP</name>
<dbReference type="PANTHER" id="PTHR10887:SF341">
    <property type="entry name" value="NFX1-TYPE ZINC FINGER-CONTAINING PROTEIN 1"/>
    <property type="match status" value="1"/>
</dbReference>